<evidence type="ECO:0000259" key="1">
    <source>
        <dbReference type="Pfam" id="PF05838"/>
    </source>
</evidence>
<keyword evidence="3" id="KW-1185">Reference proteome</keyword>
<dbReference type="InterPro" id="IPR023346">
    <property type="entry name" value="Lysozyme-like_dom_sf"/>
</dbReference>
<name>A0A3G8YLA8_9DEIO</name>
<gene>
    <name evidence="2" type="ORF">EHF33_03180</name>
</gene>
<proteinExistence type="predicted"/>
<dbReference type="CDD" id="cd13926">
    <property type="entry name" value="N-acetylmuramidase_GH108"/>
    <property type="match status" value="1"/>
</dbReference>
<dbReference type="InterPro" id="IPR008565">
    <property type="entry name" value="TtsA-like_GH18_dom"/>
</dbReference>
<dbReference type="Gene3D" id="1.20.141.10">
    <property type="entry name" value="Chitosanase, subunit A, domain 1"/>
    <property type="match status" value="1"/>
</dbReference>
<feature type="domain" description="TtsA-like Glycoside hydrolase family 108" evidence="1">
    <location>
        <begin position="9"/>
        <end position="98"/>
    </location>
</feature>
<reference evidence="2 3" key="1">
    <citation type="submission" date="2018-11" db="EMBL/GenBank/DDBJ databases">
        <title>Deinococcus shelandsis sp. nov., isolated from South Shetland Islands soil of Antarctica.</title>
        <authorList>
            <person name="Tian J."/>
        </authorList>
    </citation>
    <scope>NUCLEOTIDE SEQUENCE [LARGE SCALE GENOMIC DNA]</scope>
    <source>
        <strain evidence="2 3">S14-83T</strain>
    </source>
</reference>
<dbReference type="AlphaFoldDB" id="A0A3G8YLA8"/>
<dbReference type="Proteomes" id="UP000276417">
    <property type="component" value="Chromosome 1"/>
</dbReference>
<protein>
    <submittedName>
        <fullName evidence="2">Secretion activator protein</fullName>
    </submittedName>
</protein>
<accession>A0A3G8YLA8</accession>
<dbReference type="EMBL" id="CP034183">
    <property type="protein sequence ID" value="AZI41876.1"/>
    <property type="molecule type" value="Genomic_DNA"/>
</dbReference>
<dbReference type="SUPFAM" id="SSF53955">
    <property type="entry name" value="Lysozyme-like"/>
    <property type="match status" value="1"/>
</dbReference>
<dbReference type="RefSeq" id="WP_124867823.1">
    <property type="nucleotide sequence ID" value="NZ_CP034183.1"/>
</dbReference>
<dbReference type="OrthoDB" id="9815229at2"/>
<organism evidence="2 3">
    <name type="scientific">Deinococcus psychrotolerans</name>
    <dbReference type="NCBI Taxonomy" id="2489213"/>
    <lineage>
        <taxon>Bacteria</taxon>
        <taxon>Thermotogati</taxon>
        <taxon>Deinococcota</taxon>
        <taxon>Deinococci</taxon>
        <taxon>Deinococcales</taxon>
        <taxon>Deinococcaceae</taxon>
        <taxon>Deinococcus</taxon>
    </lineage>
</organism>
<dbReference type="Pfam" id="PF05838">
    <property type="entry name" value="Glyco_hydro_108"/>
    <property type="match status" value="1"/>
</dbReference>
<dbReference type="KEGG" id="dph:EHF33_03180"/>
<sequence>MNGFNEAFEIVIGHEGGLSLDPRDRGNWSDGAFGQKGGILKGTKYGVAAHAYPTLDIRNLTLADARAIYKQNYWDRAACDHLPAPLALVVFDTAINSGVSRALGFLAQTKDWRRYLDLRLQFLQSLSSWKTFGRGWTRRVDTLRTQAQQWQDAAATPITRPSAPAPPVLYLYSQNRDPNGTLRPDWTSIAVDAEGRVLLGADKRPRTVYMPPELAAAKGLK</sequence>
<evidence type="ECO:0000313" key="2">
    <source>
        <dbReference type="EMBL" id="AZI41876.1"/>
    </source>
</evidence>
<evidence type="ECO:0000313" key="3">
    <source>
        <dbReference type="Proteomes" id="UP000276417"/>
    </source>
</evidence>